<proteinExistence type="predicted"/>
<sequence length="120" mass="13385">MGRHYEDAFWDDEPANNPDPRRDDACERDGPRGGLCRRPVGPHSNLGRPRDEFEGAFQEGTAGELHRETDKVRAWGKDDRLLWSMAWGESDRFSGAEDRQSSGCAKALNQEGQEVGAILG</sequence>
<organism evidence="2 3">
    <name type="scientific">Plakobranchus ocellatus</name>
    <dbReference type="NCBI Taxonomy" id="259542"/>
    <lineage>
        <taxon>Eukaryota</taxon>
        <taxon>Metazoa</taxon>
        <taxon>Spiralia</taxon>
        <taxon>Lophotrochozoa</taxon>
        <taxon>Mollusca</taxon>
        <taxon>Gastropoda</taxon>
        <taxon>Heterobranchia</taxon>
        <taxon>Euthyneura</taxon>
        <taxon>Panpulmonata</taxon>
        <taxon>Sacoglossa</taxon>
        <taxon>Placobranchoidea</taxon>
        <taxon>Plakobranchidae</taxon>
        <taxon>Plakobranchus</taxon>
    </lineage>
</organism>
<accession>A0AAV4C071</accession>
<evidence type="ECO:0000313" key="2">
    <source>
        <dbReference type="EMBL" id="GFO25283.1"/>
    </source>
</evidence>
<evidence type="ECO:0000256" key="1">
    <source>
        <dbReference type="SAM" id="MobiDB-lite"/>
    </source>
</evidence>
<name>A0AAV4C071_9GAST</name>
<dbReference type="AlphaFoldDB" id="A0AAV4C071"/>
<dbReference type="EMBL" id="BLXT01005746">
    <property type="protein sequence ID" value="GFO25283.1"/>
    <property type="molecule type" value="Genomic_DNA"/>
</dbReference>
<evidence type="ECO:0000313" key="3">
    <source>
        <dbReference type="Proteomes" id="UP000735302"/>
    </source>
</evidence>
<reference evidence="2 3" key="1">
    <citation type="journal article" date="2021" name="Elife">
        <title>Chloroplast acquisition without the gene transfer in kleptoplastic sea slugs, Plakobranchus ocellatus.</title>
        <authorList>
            <person name="Maeda T."/>
            <person name="Takahashi S."/>
            <person name="Yoshida T."/>
            <person name="Shimamura S."/>
            <person name="Takaki Y."/>
            <person name="Nagai Y."/>
            <person name="Toyoda A."/>
            <person name="Suzuki Y."/>
            <person name="Arimoto A."/>
            <person name="Ishii H."/>
            <person name="Satoh N."/>
            <person name="Nishiyama T."/>
            <person name="Hasebe M."/>
            <person name="Maruyama T."/>
            <person name="Minagawa J."/>
            <person name="Obokata J."/>
            <person name="Shigenobu S."/>
        </authorList>
    </citation>
    <scope>NUCLEOTIDE SEQUENCE [LARGE SCALE GENOMIC DNA]</scope>
</reference>
<gene>
    <name evidence="2" type="ORF">PoB_005178800</name>
</gene>
<comment type="caution">
    <text evidence="2">The sequence shown here is derived from an EMBL/GenBank/DDBJ whole genome shotgun (WGS) entry which is preliminary data.</text>
</comment>
<dbReference type="Proteomes" id="UP000735302">
    <property type="component" value="Unassembled WGS sequence"/>
</dbReference>
<feature type="region of interest" description="Disordered" evidence="1">
    <location>
        <begin position="1"/>
        <end position="68"/>
    </location>
</feature>
<protein>
    <submittedName>
        <fullName evidence="2">Uncharacterized protein</fullName>
    </submittedName>
</protein>
<keyword evidence="3" id="KW-1185">Reference proteome</keyword>
<feature type="compositionally biased region" description="Basic and acidic residues" evidence="1">
    <location>
        <begin position="19"/>
        <end position="31"/>
    </location>
</feature>